<dbReference type="OrthoDB" id="7872163at2759"/>
<evidence type="ECO:0000313" key="2">
    <source>
        <dbReference type="Proteomes" id="UP000515158"/>
    </source>
</evidence>
<dbReference type="KEGG" id="tpal:117643693"/>
<evidence type="ECO:0000313" key="3">
    <source>
        <dbReference type="RefSeq" id="XP_034238626.1"/>
    </source>
</evidence>
<protein>
    <submittedName>
        <fullName evidence="3">BTB/POZ and MATH domain-containing protein 1-like isoform X1</fullName>
    </submittedName>
</protein>
<evidence type="ECO:0000259" key="1">
    <source>
        <dbReference type="PROSITE" id="PS50097"/>
    </source>
</evidence>
<sequence length="318" mass="36127">MPVSQLPTFHHILAVAEIHVPDAMCLNPSSYYWNPPTTTVSRDEPRLCISFTVQTERYSEGYPTKISITEYECTCPTMLEVIITKREKTNYQSISRDMSPGMKNWRLPSFRVDELRCFTVQLRVYATPEVQVSTLVSRLNQARLQGDPQCDASLCVEGEWLPAHRLVLATQSPVFAKMFGGDFKEAGDGRVHLKDVSKGAAELLLEYMYTDRLEKCEGLELELLDLAERYCMNQLKQECRLLLWTVNAPRALQVLRGLPNPHVDADTKKRLVRIVVDNWKATTESSEWQEFQAENPLAAELLVAVSSSELTVSLMQPV</sequence>
<dbReference type="SMART" id="SM00225">
    <property type="entry name" value="BTB"/>
    <property type="match status" value="1"/>
</dbReference>
<dbReference type="AlphaFoldDB" id="A0A6P8YP25"/>
<name>A0A6P8YP25_THRPL</name>
<dbReference type="InParanoid" id="A0A6P8YP25"/>
<dbReference type="PROSITE" id="PS50097">
    <property type="entry name" value="BTB"/>
    <property type="match status" value="1"/>
</dbReference>
<dbReference type="InterPro" id="IPR000210">
    <property type="entry name" value="BTB/POZ_dom"/>
</dbReference>
<keyword evidence="2" id="KW-1185">Reference proteome</keyword>
<dbReference type="RefSeq" id="XP_034238626.1">
    <property type="nucleotide sequence ID" value="XM_034382735.1"/>
</dbReference>
<accession>A0A6P8YP25</accession>
<organism evidence="3">
    <name type="scientific">Thrips palmi</name>
    <name type="common">Melon thrips</name>
    <dbReference type="NCBI Taxonomy" id="161013"/>
    <lineage>
        <taxon>Eukaryota</taxon>
        <taxon>Metazoa</taxon>
        <taxon>Ecdysozoa</taxon>
        <taxon>Arthropoda</taxon>
        <taxon>Hexapoda</taxon>
        <taxon>Insecta</taxon>
        <taxon>Pterygota</taxon>
        <taxon>Neoptera</taxon>
        <taxon>Paraneoptera</taxon>
        <taxon>Thysanoptera</taxon>
        <taxon>Terebrantia</taxon>
        <taxon>Thripoidea</taxon>
        <taxon>Thripidae</taxon>
        <taxon>Thrips</taxon>
    </lineage>
</organism>
<reference evidence="3" key="1">
    <citation type="submission" date="2025-08" db="UniProtKB">
        <authorList>
            <consortium name="RefSeq"/>
        </authorList>
    </citation>
    <scope>IDENTIFICATION</scope>
    <source>
        <tissue evidence="3">Total insect</tissue>
    </source>
</reference>
<dbReference type="CDD" id="cd18186">
    <property type="entry name" value="BTB_POZ_ZBTB_KLHL-like"/>
    <property type="match status" value="1"/>
</dbReference>
<dbReference type="InterPro" id="IPR011333">
    <property type="entry name" value="SKP1/BTB/POZ_sf"/>
</dbReference>
<dbReference type="Pfam" id="PF00651">
    <property type="entry name" value="BTB"/>
    <property type="match status" value="1"/>
</dbReference>
<proteinExistence type="predicted"/>
<dbReference type="Gene3D" id="3.30.710.10">
    <property type="entry name" value="Potassium Channel Kv1.1, Chain A"/>
    <property type="match status" value="1"/>
</dbReference>
<dbReference type="GeneID" id="117643693"/>
<dbReference type="Proteomes" id="UP000515158">
    <property type="component" value="Unplaced"/>
</dbReference>
<feature type="domain" description="BTB" evidence="1">
    <location>
        <begin position="150"/>
        <end position="217"/>
    </location>
</feature>
<dbReference type="PANTHER" id="PTHR24413">
    <property type="entry name" value="SPECKLE-TYPE POZ PROTEIN"/>
    <property type="match status" value="1"/>
</dbReference>
<gene>
    <name evidence="3" type="primary">LOC117643693</name>
</gene>
<dbReference type="SUPFAM" id="SSF54695">
    <property type="entry name" value="POZ domain"/>
    <property type="match status" value="1"/>
</dbReference>